<name>A0ABP4U344_9ACTN</name>
<dbReference type="EMBL" id="BAAAMU010000238">
    <property type="protein sequence ID" value="GAA1697484.1"/>
    <property type="molecule type" value="Genomic_DNA"/>
</dbReference>
<proteinExistence type="predicted"/>
<organism evidence="1 2">
    <name type="scientific">Nonomuraea maheshkhaliensis</name>
    <dbReference type="NCBI Taxonomy" id="419590"/>
    <lineage>
        <taxon>Bacteria</taxon>
        <taxon>Bacillati</taxon>
        <taxon>Actinomycetota</taxon>
        <taxon>Actinomycetes</taxon>
        <taxon>Streptosporangiales</taxon>
        <taxon>Streptosporangiaceae</taxon>
        <taxon>Nonomuraea</taxon>
    </lineage>
</organism>
<sequence>MVVFACTACGALMTVKVARVALPDHSSQKYGHDLLPHLLEPGTYAVDPGNGEP</sequence>
<reference evidence="2" key="1">
    <citation type="journal article" date="2019" name="Int. J. Syst. Evol. Microbiol.">
        <title>The Global Catalogue of Microorganisms (GCM) 10K type strain sequencing project: providing services to taxonomists for standard genome sequencing and annotation.</title>
        <authorList>
            <consortium name="The Broad Institute Genomics Platform"/>
            <consortium name="The Broad Institute Genome Sequencing Center for Infectious Disease"/>
            <person name="Wu L."/>
            <person name="Ma J."/>
        </authorList>
    </citation>
    <scope>NUCLEOTIDE SEQUENCE [LARGE SCALE GENOMIC DNA]</scope>
    <source>
        <strain evidence="2">JCM 13929</strain>
    </source>
</reference>
<keyword evidence="2" id="KW-1185">Reference proteome</keyword>
<dbReference type="Proteomes" id="UP001500064">
    <property type="component" value="Unassembled WGS sequence"/>
</dbReference>
<evidence type="ECO:0000313" key="1">
    <source>
        <dbReference type="EMBL" id="GAA1697484.1"/>
    </source>
</evidence>
<evidence type="ECO:0000313" key="2">
    <source>
        <dbReference type="Proteomes" id="UP001500064"/>
    </source>
</evidence>
<dbReference type="RefSeq" id="WP_346115401.1">
    <property type="nucleotide sequence ID" value="NZ_BAAAMU010000238.1"/>
</dbReference>
<comment type="caution">
    <text evidence="1">The sequence shown here is derived from an EMBL/GenBank/DDBJ whole genome shotgun (WGS) entry which is preliminary data.</text>
</comment>
<accession>A0ABP4U344</accession>
<protein>
    <submittedName>
        <fullName evidence="1">Uncharacterized protein</fullName>
    </submittedName>
</protein>
<gene>
    <name evidence="1" type="ORF">GCM10009733_110640</name>
</gene>